<dbReference type="InterPro" id="IPR000771">
    <property type="entry name" value="FBA_II"/>
</dbReference>
<protein>
    <recommendedName>
        <fullName evidence="6">Tagatose-bisphosphate aldolase</fullName>
    </recommendedName>
</protein>
<feature type="binding site" evidence="3">
    <location>
        <position position="82"/>
    </location>
    <ligand>
        <name>Zn(2+)</name>
        <dbReference type="ChEBI" id="CHEBI:29105"/>
        <label>1</label>
        <note>catalytic</note>
    </ligand>
</feature>
<dbReference type="AlphaFoldDB" id="A0A1G2R2J6"/>
<dbReference type="Proteomes" id="UP000176901">
    <property type="component" value="Unassembled WGS sequence"/>
</dbReference>
<gene>
    <name evidence="4" type="ORF">A3C82_02315</name>
</gene>
<dbReference type="GO" id="GO:0008270">
    <property type="term" value="F:zinc ion binding"/>
    <property type="evidence" value="ECO:0007669"/>
    <property type="project" value="InterPro"/>
</dbReference>
<dbReference type="EMBL" id="MHTW01000018">
    <property type="protein sequence ID" value="OHA67066.1"/>
    <property type="molecule type" value="Genomic_DNA"/>
</dbReference>
<feature type="binding site" evidence="3">
    <location>
        <position position="184"/>
    </location>
    <ligand>
        <name>Zn(2+)</name>
        <dbReference type="ChEBI" id="CHEBI:29105"/>
        <label>1</label>
        <note>catalytic</note>
    </ligand>
</feature>
<dbReference type="NCBIfam" id="TIGR00167">
    <property type="entry name" value="cbbA"/>
    <property type="match status" value="1"/>
</dbReference>
<proteinExistence type="predicted"/>
<evidence type="ECO:0000256" key="2">
    <source>
        <dbReference type="PIRSR" id="PIRSR001359-2"/>
    </source>
</evidence>
<sequence>MQENLLHYFKKARKEKWAIAQFNVSCAEQLQGVVEAGMEARSPLLIGTSEGDASFFTPQLAVNLTAFWRKETGLPIFLNFDHGKSFEVLERAALAGYDALHFDGSKFSFEENIHIAKQVVALARKHHISVVEGEFSEVPGGHSDLHNQDAPVLAEQDYTDAAAAADFVEKSGVDSLAVMVGTLHGIFKTTQPLNIQRLQEIASRGIEFLVLHGGSGTPEQELKEAILSGVVKINVSTDLRIAFTSALKETIRNNPEEIAPYNLLPKSVAAVKQVALAWIEITGSANKM</sequence>
<evidence type="ECO:0000256" key="1">
    <source>
        <dbReference type="PIRSR" id="PIRSR001359-1"/>
    </source>
</evidence>
<dbReference type="Gene3D" id="3.20.20.70">
    <property type="entry name" value="Aldolase class I"/>
    <property type="match status" value="1"/>
</dbReference>
<organism evidence="4 5">
    <name type="scientific">Candidatus Wildermuthbacteria bacterium RIFCSPHIGHO2_02_FULL_47_12</name>
    <dbReference type="NCBI Taxonomy" id="1802451"/>
    <lineage>
        <taxon>Bacteria</taxon>
        <taxon>Candidatus Wildermuthiibacteriota</taxon>
    </lineage>
</organism>
<feature type="binding site" evidence="3">
    <location>
        <position position="103"/>
    </location>
    <ligand>
        <name>Zn(2+)</name>
        <dbReference type="ChEBI" id="CHEBI:29105"/>
        <label>2</label>
    </ligand>
</feature>
<feature type="binding site" evidence="3">
    <location>
        <position position="134"/>
    </location>
    <ligand>
        <name>Zn(2+)</name>
        <dbReference type="ChEBI" id="CHEBI:29105"/>
        <label>2</label>
    </ligand>
</feature>
<dbReference type="Pfam" id="PF01116">
    <property type="entry name" value="F_bP_aldolase"/>
    <property type="match status" value="1"/>
</dbReference>
<accession>A0A1G2R2J6</accession>
<comment type="caution">
    <text evidence="4">The sequence shown here is derived from an EMBL/GenBank/DDBJ whole genome shotgun (WGS) entry which is preliminary data.</text>
</comment>
<dbReference type="STRING" id="1802451.A3C82_02315"/>
<dbReference type="GO" id="GO:0005975">
    <property type="term" value="P:carbohydrate metabolic process"/>
    <property type="evidence" value="ECO:0007669"/>
    <property type="project" value="InterPro"/>
</dbReference>
<dbReference type="GO" id="GO:0009025">
    <property type="term" value="F:tagatose-bisphosphate aldolase activity"/>
    <property type="evidence" value="ECO:0007669"/>
    <property type="project" value="TreeGrafter"/>
</dbReference>
<evidence type="ECO:0000256" key="3">
    <source>
        <dbReference type="PIRSR" id="PIRSR001359-3"/>
    </source>
</evidence>
<dbReference type="PIRSF" id="PIRSF001359">
    <property type="entry name" value="F_bP_aldolase_II"/>
    <property type="match status" value="1"/>
</dbReference>
<evidence type="ECO:0008006" key="6">
    <source>
        <dbReference type="Google" id="ProtNLM"/>
    </source>
</evidence>
<comment type="cofactor">
    <cofactor evidence="3">
        <name>Zn(2+)</name>
        <dbReference type="ChEBI" id="CHEBI:29105"/>
    </cofactor>
    <text evidence="3">Binds 2 Zn(2+) ions per subunit. One is catalytic and the other provides a structural contribution.</text>
</comment>
<reference evidence="4 5" key="1">
    <citation type="journal article" date="2016" name="Nat. Commun.">
        <title>Thousands of microbial genomes shed light on interconnected biogeochemical processes in an aquifer system.</title>
        <authorList>
            <person name="Anantharaman K."/>
            <person name="Brown C.T."/>
            <person name="Hug L.A."/>
            <person name="Sharon I."/>
            <person name="Castelle C.J."/>
            <person name="Probst A.J."/>
            <person name="Thomas B.C."/>
            <person name="Singh A."/>
            <person name="Wilkins M.J."/>
            <person name="Karaoz U."/>
            <person name="Brodie E.L."/>
            <person name="Williams K.H."/>
            <person name="Hubbard S.S."/>
            <person name="Banfield J.F."/>
        </authorList>
    </citation>
    <scope>NUCLEOTIDE SEQUENCE [LARGE SCALE GENOMIC DNA]</scope>
</reference>
<feature type="binding site" evidence="3">
    <location>
        <position position="212"/>
    </location>
    <ligand>
        <name>Zn(2+)</name>
        <dbReference type="ChEBI" id="CHEBI:29105"/>
        <label>1</label>
        <note>catalytic</note>
    </ligand>
</feature>
<feature type="binding site" evidence="2">
    <location>
        <position position="185"/>
    </location>
    <ligand>
        <name>dihydroxyacetone phosphate</name>
        <dbReference type="ChEBI" id="CHEBI:57642"/>
    </ligand>
</feature>
<evidence type="ECO:0000313" key="4">
    <source>
        <dbReference type="EMBL" id="OHA67066.1"/>
    </source>
</evidence>
<dbReference type="PANTHER" id="PTHR30304">
    <property type="entry name" value="D-TAGATOSE-1,6-BISPHOSPHATE ALDOLASE"/>
    <property type="match status" value="1"/>
</dbReference>
<feature type="active site" description="Proton donor" evidence="1">
    <location>
        <position position="81"/>
    </location>
</feature>
<dbReference type="PANTHER" id="PTHR30304:SF0">
    <property type="entry name" value="D-TAGATOSE-1,6-BISPHOSPHATE ALDOLASE SUBUNIT GATY-RELATED"/>
    <property type="match status" value="1"/>
</dbReference>
<name>A0A1G2R2J6_9BACT</name>
<feature type="binding site" evidence="2">
    <location>
        <begin position="234"/>
        <end position="237"/>
    </location>
    <ligand>
        <name>dihydroxyacetone phosphate</name>
        <dbReference type="ChEBI" id="CHEBI:57642"/>
    </ligand>
</feature>
<evidence type="ECO:0000313" key="5">
    <source>
        <dbReference type="Proteomes" id="UP000176901"/>
    </source>
</evidence>
<dbReference type="SUPFAM" id="SSF51569">
    <property type="entry name" value="Aldolase"/>
    <property type="match status" value="1"/>
</dbReference>
<feature type="binding site" evidence="2">
    <location>
        <begin position="213"/>
        <end position="215"/>
    </location>
    <ligand>
        <name>dihydroxyacetone phosphate</name>
        <dbReference type="ChEBI" id="CHEBI:57642"/>
    </ligand>
</feature>
<dbReference type="GO" id="GO:0005829">
    <property type="term" value="C:cytosol"/>
    <property type="evidence" value="ECO:0007669"/>
    <property type="project" value="TreeGrafter"/>
</dbReference>
<dbReference type="InterPro" id="IPR050246">
    <property type="entry name" value="Class_II_FBP_aldolase"/>
</dbReference>
<dbReference type="InterPro" id="IPR013785">
    <property type="entry name" value="Aldolase_TIM"/>
</dbReference>
<keyword evidence="3" id="KW-0479">Metal-binding</keyword>
<keyword evidence="3" id="KW-0862">Zinc</keyword>